<evidence type="ECO:0000313" key="1">
    <source>
        <dbReference type="EMBL" id="TGB01461.1"/>
    </source>
</evidence>
<dbReference type="Pfam" id="PF13450">
    <property type="entry name" value="NAD_binding_8"/>
    <property type="match status" value="1"/>
</dbReference>
<dbReference type="SUPFAM" id="SSF51905">
    <property type="entry name" value="FAD/NAD(P)-binding domain"/>
    <property type="match status" value="1"/>
</dbReference>
<dbReference type="InterPro" id="IPR036188">
    <property type="entry name" value="FAD/NAD-bd_sf"/>
</dbReference>
<keyword evidence="2" id="KW-1185">Reference proteome</keyword>
<dbReference type="Proteomes" id="UP000297982">
    <property type="component" value="Unassembled WGS sequence"/>
</dbReference>
<dbReference type="Gene3D" id="3.50.50.60">
    <property type="entry name" value="FAD/NAD(P)-binding domain"/>
    <property type="match status" value="2"/>
</dbReference>
<sequence length="362" mass="40783">MKIAIIGAGLAGLCCAITLEKNGLEVDVFEKREIAGDRFTNAEAMFSMTQHPVDDAVKYLSETYGIHLKPSSNIQKLLCYSKNELGELDGKLGFINMRGKHPDSYESQLAAQLKTDIQYHHNVSYDDISKEYTHVVLATGDPLDTKKLQPYDVAFRATFRGALIEGEFNQTEAHAFFNYDIAPKGMAYLLPHSDTTASLVNVYPQYPDTEGYDKEKLWEKCFEECCRRLDQDFTITSNFSLKDYIIGKAESSRIGNTFFVGNCWGSITPAFGLGQFESMLTGIYAAQDIAGLGDYDKLTKHLSQGYHDSLTLRRTLEKLDNDQLDLVTKSINNKFAEELITNKHINLFKMIGRTLHPFSRKA</sequence>
<dbReference type="AlphaFoldDB" id="A0A4Z0GUW6"/>
<proteinExistence type="predicted"/>
<dbReference type="RefSeq" id="WP_135328486.1">
    <property type="nucleotide sequence ID" value="NZ_SRJC01000006.1"/>
</dbReference>
<organism evidence="1 2">
    <name type="scientific">Halobacillus salinus</name>
    <dbReference type="NCBI Taxonomy" id="192814"/>
    <lineage>
        <taxon>Bacteria</taxon>
        <taxon>Bacillati</taxon>
        <taxon>Bacillota</taxon>
        <taxon>Bacilli</taxon>
        <taxon>Bacillales</taxon>
        <taxon>Bacillaceae</taxon>
        <taxon>Halobacillus</taxon>
    </lineage>
</organism>
<reference evidence="1 2" key="1">
    <citation type="journal article" date="2003" name="Int. J. Syst. Evol. Microbiol.">
        <title>Halobacillus salinus sp. nov., isolated from a salt lake on the coast of the East Sea in Korea.</title>
        <authorList>
            <person name="Yoon J.H."/>
            <person name="Kang K.H."/>
            <person name="Park Y.H."/>
        </authorList>
    </citation>
    <scope>NUCLEOTIDE SEQUENCE [LARGE SCALE GENOMIC DNA]</scope>
    <source>
        <strain evidence="1 2">HSL-3</strain>
    </source>
</reference>
<evidence type="ECO:0000313" key="2">
    <source>
        <dbReference type="Proteomes" id="UP000297982"/>
    </source>
</evidence>
<protein>
    <submittedName>
        <fullName evidence="1">NAD(P)/FAD-dependent oxidoreductase</fullName>
    </submittedName>
</protein>
<accession>A0A4Z0GUW6</accession>
<dbReference type="PRINTS" id="PR00419">
    <property type="entry name" value="ADXRDTASE"/>
</dbReference>
<dbReference type="STRING" id="192814.GCA_900166575_00047"/>
<comment type="caution">
    <text evidence="1">The sequence shown here is derived from an EMBL/GenBank/DDBJ whole genome shotgun (WGS) entry which is preliminary data.</text>
</comment>
<dbReference type="EMBL" id="SRJC01000006">
    <property type="protein sequence ID" value="TGB01461.1"/>
    <property type="molecule type" value="Genomic_DNA"/>
</dbReference>
<name>A0A4Z0GUW6_9BACI</name>
<gene>
    <name evidence="1" type="ORF">E4663_16810</name>
</gene>